<dbReference type="GO" id="GO:0043683">
    <property type="term" value="P:type IV pilus assembly"/>
    <property type="evidence" value="ECO:0007669"/>
    <property type="project" value="InterPro"/>
</dbReference>
<evidence type="ECO:0008006" key="4">
    <source>
        <dbReference type="Google" id="ProtNLM"/>
    </source>
</evidence>
<dbReference type="KEGG" id="dps:DP1458"/>
<protein>
    <recommendedName>
        <fullName evidence="4">Prepilin-type N-terminal cleavage/methylation domain-containing protein</fullName>
    </recommendedName>
</protein>
<keyword evidence="1" id="KW-1133">Transmembrane helix</keyword>
<dbReference type="InterPro" id="IPR012902">
    <property type="entry name" value="N_methyl_site"/>
</dbReference>
<dbReference type="InterPro" id="IPR045584">
    <property type="entry name" value="Pilin-like"/>
</dbReference>
<sequence>MLSNKRGLTLVELMVVLVLSMIVTGLMYSLYRVQTVSAEVQTNIAEMQQALRTSVDSLSRELRMVGYDPTAQGGFGVKAVSEVNGVSLGTGNYIDKAAMDKAKRTDTLRFLTYSYADSLGNDRIELYDKDDGVFKLHLIDAGAAVIEEVEYLELYYRLADGTKTLTPTNLAHIRAVEVSLLVRSSRQSSDYINTTEYITASGEEWKPSGDDRYRRRFVRKIIKLRNMGL</sequence>
<evidence type="ECO:0000313" key="3">
    <source>
        <dbReference type="Proteomes" id="UP000000602"/>
    </source>
</evidence>
<gene>
    <name evidence="2" type="ordered locus">DP1458</name>
</gene>
<name>Q6AN87_DESPS</name>
<keyword evidence="1" id="KW-0472">Membrane</keyword>
<dbReference type="OrthoDB" id="5405832at2"/>
<feature type="transmembrane region" description="Helical" evidence="1">
    <location>
        <begin position="7"/>
        <end position="31"/>
    </location>
</feature>
<evidence type="ECO:0000256" key="1">
    <source>
        <dbReference type="SAM" id="Phobius"/>
    </source>
</evidence>
<dbReference type="InterPro" id="IPR032092">
    <property type="entry name" value="PilW"/>
</dbReference>
<dbReference type="eggNOG" id="COG4966">
    <property type="taxonomic scope" value="Bacteria"/>
</dbReference>
<dbReference type="HOGENOM" id="CLU_100921_0_0_7"/>
<dbReference type="STRING" id="177439.DP1458"/>
<keyword evidence="1" id="KW-0812">Transmembrane</keyword>
<reference evidence="3" key="1">
    <citation type="journal article" date="2004" name="Environ. Microbiol.">
        <title>The genome of Desulfotalea psychrophila, a sulfate-reducing bacterium from permanently cold Arctic sediments.</title>
        <authorList>
            <person name="Rabus R."/>
            <person name="Ruepp A."/>
            <person name="Frickey T."/>
            <person name="Rattei T."/>
            <person name="Fartmann B."/>
            <person name="Stark M."/>
            <person name="Bauer M."/>
            <person name="Zibat A."/>
            <person name="Lombardot T."/>
            <person name="Becker I."/>
            <person name="Amann J."/>
            <person name="Gellner K."/>
            <person name="Teeling H."/>
            <person name="Leuschner W.D."/>
            <person name="Gloeckner F.-O."/>
            <person name="Lupas A.N."/>
            <person name="Amann R."/>
            <person name="Klenk H.-P."/>
        </authorList>
    </citation>
    <scope>NUCLEOTIDE SEQUENCE [LARGE SCALE GENOMIC DNA]</scope>
    <source>
        <strain evidence="3">DSM 12343 / LSv54</strain>
    </source>
</reference>
<evidence type="ECO:0000313" key="2">
    <source>
        <dbReference type="EMBL" id="CAG36187.1"/>
    </source>
</evidence>
<dbReference type="Proteomes" id="UP000000602">
    <property type="component" value="Chromosome"/>
</dbReference>
<dbReference type="PROSITE" id="PS00409">
    <property type="entry name" value="PROKAR_NTER_METHYL"/>
    <property type="match status" value="1"/>
</dbReference>
<organism evidence="2 3">
    <name type="scientific">Desulfotalea psychrophila (strain LSv54 / DSM 12343)</name>
    <dbReference type="NCBI Taxonomy" id="177439"/>
    <lineage>
        <taxon>Bacteria</taxon>
        <taxon>Pseudomonadati</taxon>
        <taxon>Thermodesulfobacteriota</taxon>
        <taxon>Desulfobulbia</taxon>
        <taxon>Desulfobulbales</taxon>
        <taxon>Desulfocapsaceae</taxon>
        <taxon>Desulfotalea</taxon>
    </lineage>
</organism>
<dbReference type="Pfam" id="PF16074">
    <property type="entry name" value="PilW"/>
    <property type="match status" value="1"/>
</dbReference>
<proteinExistence type="predicted"/>
<dbReference type="AlphaFoldDB" id="Q6AN87"/>
<dbReference type="SUPFAM" id="SSF54523">
    <property type="entry name" value="Pili subunits"/>
    <property type="match status" value="1"/>
</dbReference>
<dbReference type="RefSeq" id="WP_011188699.1">
    <property type="nucleotide sequence ID" value="NC_006138.1"/>
</dbReference>
<accession>Q6AN87</accession>
<dbReference type="Pfam" id="PF07963">
    <property type="entry name" value="N_methyl"/>
    <property type="match status" value="1"/>
</dbReference>
<keyword evidence="3" id="KW-1185">Reference proteome</keyword>
<dbReference type="EMBL" id="CR522870">
    <property type="protein sequence ID" value="CAG36187.1"/>
    <property type="molecule type" value="Genomic_DNA"/>
</dbReference>